<dbReference type="OrthoDB" id="9790209at2"/>
<keyword evidence="5 7" id="KW-1133">Transmembrane helix</keyword>
<dbReference type="InterPro" id="IPR010656">
    <property type="entry name" value="DctM"/>
</dbReference>
<keyword evidence="3 7" id="KW-0997">Cell inner membrane</keyword>
<evidence type="ECO:0000313" key="9">
    <source>
        <dbReference type="EMBL" id="KUP94536.1"/>
    </source>
</evidence>
<comment type="subcellular location">
    <subcellularLocation>
        <location evidence="1 7">Cell inner membrane</location>
        <topology evidence="1 7">Multi-pass membrane protein</topology>
    </subcellularLocation>
</comment>
<evidence type="ECO:0000256" key="6">
    <source>
        <dbReference type="ARBA" id="ARBA00023136"/>
    </source>
</evidence>
<comment type="function">
    <text evidence="7">Part of the tripartite ATP-independent periplasmic (TRAP) transport system.</text>
</comment>
<evidence type="ECO:0000259" key="8">
    <source>
        <dbReference type="Pfam" id="PF06808"/>
    </source>
</evidence>
<dbReference type="PANTHER" id="PTHR33362">
    <property type="entry name" value="SIALIC ACID TRAP TRANSPORTER PERMEASE PROTEIN SIAT-RELATED"/>
    <property type="match status" value="1"/>
</dbReference>
<dbReference type="NCBIfam" id="TIGR00786">
    <property type="entry name" value="dctM"/>
    <property type="match status" value="1"/>
</dbReference>
<gene>
    <name evidence="9" type="primary">teaC_2</name>
    <name evidence="9" type="ORF">TRIHO_04620</name>
</gene>
<dbReference type="PANTHER" id="PTHR33362:SF5">
    <property type="entry name" value="C4-DICARBOXYLATE TRAP TRANSPORTER LARGE PERMEASE PROTEIN DCTM"/>
    <property type="match status" value="1"/>
</dbReference>
<keyword evidence="2" id="KW-1003">Cell membrane</keyword>
<dbReference type="GO" id="GO:0022857">
    <property type="term" value="F:transmembrane transporter activity"/>
    <property type="evidence" value="ECO:0007669"/>
    <property type="project" value="UniProtKB-UniRule"/>
</dbReference>
<feature type="transmembrane region" description="Helical" evidence="7">
    <location>
        <begin position="140"/>
        <end position="166"/>
    </location>
</feature>
<keyword evidence="6 7" id="KW-0472">Membrane</keyword>
<comment type="similarity">
    <text evidence="7">Belongs to the TRAP transporter large permease family.</text>
</comment>
<reference evidence="9 10" key="1">
    <citation type="submission" date="2015-12" db="EMBL/GenBank/DDBJ databases">
        <title>Genome sequence of the marine Rhodobacteraceae strain O3.65, Candidatus Tritonibacter horizontis.</title>
        <authorList>
            <person name="Poehlein A."/>
            <person name="Giebel H.A."/>
            <person name="Voget S."/>
            <person name="Brinkhoff T."/>
        </authorList>
    </citation>
    <scope>NUCLEOTIDE SEQUENCE [LARGE SCALE GENOMIC DNA]</scope>
    <source>
        <strain evidence="9 10">O3.65</strain>
    </source>
</reference>
<feature type="transmembrane region" description="Helical" evidence="7">
    <location>
        <begin position="228"/>
        <end position="246"/>
    </location>
</feature>
<keyword evidence="7" id="KW-0813">Transport</keyword>
<evidence type="ECO:0000313" key="10">
    <source>
        <dbReference type="Proteomes" id="UP000068382"/>
    </source>
</evidence>
<evidence type="ECO:0000256" key="7">
    <source>
        <dbReference type="RuleBase" id="RU369079"/>
    </source>
</evidence>
<dbReference type="RefSeq" id="WP_068240060.1">
    <property type="nucleotide sequence ID" value="NZ_LPUY01000012.1"/>
</dbReference>
<comment type="caution">
    <text evidence="9">The sequence shown here is derived from an EMBL/GenBank/DDBJ whole genome shotgun (WGS) entry which is preliminary data.</text>
</comment>
<name>A0A132C205_9RHOB</name>
<dbReference type="PATRIC" id="fig|1768241.3.peg.468"/>
<dbReference type="PIRSF" id="PIRSF006066">
    <property type="entry name" value="HI0050"/>
    <property type="match status" value="1"/>
</dbReference>
<sequence length="438" mass="45898">MTLTIFAVLGLLMLLIFLGVHLAVALGAVSFLGVFWMLGSFDIGLSILSTTAYEALRKDVFIIIPLFVLMGDFVSRSGSANDLYALCNRAFRRVPGCLGVATVVGNAVFAAITGVSIAAAATFSRIAYPEMVALGYSKRFSLGTVAGSACLGMLIPPSILMIVWAVLTEQSIGALFIAGLVPGLLLAVGFCGYCVVYAIRNPESAPLQAAPTAEETDPAELRRQMTGGLAILGLIGIVIGGIWGGFLTPTEAAGFGTMGAFLLGLAKGMTRADVMDAIYNAGRTTAPIMILLIAASMYSRFLAMGGATQVIAELLLSISENPAVIMGIIFSVWLLLGMFIDSTSIILLTVPIFAPIATTLGIDPLSFAIFGILVIEAGLLTPPFGILVFTVKAAVPDRDVALGDIFLGSIPFWILILAVAVLVLVFPGLSTWLPYNLM</sequence>
<evidence type="ECO:0000256" key="5">
    <source>
        <dbReference type="ARBA" id="ARBA00022989"/>
    </source>
</evidence>
<dbReference type="Pfam" id="PF06808">
    <property type="entry name" value="DctM"/>
    <property type="match status" value="1"/>
</dbReference>
<organism evidence="9 10">
    <name type="scientific">Tritonibacter horizontis</name>
    <dbReference type="NCBI Taxonomy" id="1768241"/>
    <lineage>
        <taxon>Bacteria</taxon>
        <taxon>Pseudomonadati</taxon>
        <taxon>Pseudomonadota</taxon>
        <taxon>Alphaproteobacteria</taxon>
        <taxon>Rhodobacterales</taxon>
        <taxon>Paracoccaceae</taxon>
        <taxon>Tritonibacter</taxon>
    </lineage>
</organism>
<protein>
    <recommendedName>
        <fullName evidence="7">TRAP transporter large permease protein</fullName>
    </recommendedName>
</protein>
<evidence type="ECO:0000256" key="1">
    <source>
        <dbReference type="ARBA" id="ARBA00004429"/>
    </source>
</evidence>
<evidence type="ECO:0000256" key="2">
    <source>
        <dbReference type="ARBA" id="ARBA00022475"/>
    </source>
</evidence>
<feature type="transmembrane region" description="Helical" evidence="7">
    <location>
        <begin position="252"/>
        <end position="269"/>
    </location>
</feature>
<dbReference type="EMBL" id="LPUY01000012">
    <property type="protein sequence ID" value="KUP94536.1"/>
    <property type="molecule type" value="Genomic_DNA"/>
</dbReference>
<keyword evidence="10" id="KW-1185">Reference proteome</keyword>
<keyword evidence="4 7" id="KW-0812">Transmembrane</keyword>
<dbReference type="Proteomes" id="UP000068382">
    <property type="component" value="Unassembled WGS sequence"/>
</dbReference>
<feature type="transmembrane region" description="Helical" evidence="7">
    <location>
        <begin position="290"/>
        <end position="312"/>
    </location>
</feature>
<proteinExistence type="inferred from homology"/>
<feature type="transmembrane region" description="Helical" evidence="7">
    <location>
        <begin position="324"/>
        <end position="353"/>
    </location>
</feature>
<dbReference type="GO" id="GO:0005886">
    <property type="term" value="C:plasma membrane"/>
    <property type="evidence" value="ECO:0007669"/>
    <property type="project" value="UniProtKB-SubCell"/>
</dbReference>
<feature type="transmembrane region" description="Helical" evidence="7">
    <location>
        <begin position="410"/>
        <end position="433"/>
    </location>
</feature>
<accession>A0A132C205</accession>
<evidence type="ECO:0000256" key="4">
    <source>
        <dbReference type="ARBA" id="ARBA00022692"/>
    </source>
</evidence>
<comment type="subunit">
    <text evidence="7">The complex comprises the extracytoplasmic solute receptor protein and the two transmembrane proteins.</text>
</comment>
<evidence type="ECO:0000256" key="3">
    <source>
        <dbReference type="ARBA" id="ARBA00022519"/>
    </source>
</evidence>
<feature type="transmembrane region" description="Helical" evidence="7">
    <location>
        <begin position="365"/>
        <end position="390"/>
    </location>
</feature>
<dbReference type="InterPro" id="IPR004681">
    <property type="entry name" value="TRAP_DctM"/>
</dbReference>
<feature type="transmembrane region" description="Helical" evidence="7">
    <location>
        <begin position="98"/>
        <end position="128"/>
    </location>
</feature>
<feature type="domain" description="TRAP C4-dicarboxylate transport system permease DctM subunit" evidence="8">
    <location>
        <begin position="9"/>
        <end position="429"/>
    </location>
</feature>
<dbReference type="AlphaFoldDB" id="A0A132C205"/>
<feature type="transmembrane region" description="Helical" evidence="7">
    <location>
        <begin position="172"/>
        <end position="199"/>
    </location>
</feature>
<feature type="transmembrane region" description="Helical" evidence="7">
    <location>
        <begin position="35"/>
        <end position="53"/>
    </location>
</feature>
<feature type="transmembrane region" description="Helical" evidence="7">
    <location>
        <begin position="60"/>
        <end position="78"/>
    </location>
</feature>